<dbReference type="Pfam" id="PF12802">
    <property type="entry name" value="MarR_2"/>
    <property type="match status" value="1"/>
</dbReference>
<dbReference type="InterPro" id="IPR036388">
    <property type="entry name" value="WH-like_DNA-bd_sf"/>
</dbReference>
<evidence type="ECO:0000259" key="1">
    <source>
        <dbReference type="SMART" id="SM00347"/>
    </source>
</evidence>
<protein>
    <submittedName>
        <fullName evidence="2">DNA-binding MarR family transcriptional regulator</fullName>
    </submittedName>
</protein>
<dbReference type="EMBL" id="JACCBD010000001">
    <property type="protein sequence ID" value="NYD28267.1"/>
    <property type="molecule type" value="Genomic_DNA"/>
</dbReference>
<comment type="caution">
    <text evidence="2">The sequence shown here is derived from an EMBL/GenBank/DDBJ whole genome shotgun (WGS) entry which is preliminary data.</text>
</comment>
<dbReference type="SUPFAM" id="SSF46785">
    <property type="entry name" value="Winged helix' DNA-binding domain"/>
    <property type="match status" value="1"/>
</dbReference>
<accession>A0A852R610</accession>
<dbReference type="GO" id="GO:0003677">
    <property type="term" value="F:DNA binding"/>
    <property type="evidence" value="ECO:0007669"/>
    <property type="project" value="UniProtKB-KW"/>
</dbReference>
<dbReference type="AlphaFoldDB" id="A0A852R610"/>
<dbReference type="InterPro" id="IPR000835">
    <property type="entry name" value="HTH_MarR-typ"/>
</dbReference>
<name>A0A852R610_9MICO</name>
<dbReference type="SMART" id="SM00347">
    <property type="entry name" value="HTH_MARR"/>
    <property type="match status" value="1"/>
</dbReference>
<proteinExistence type="predicted"/>
<reference evidence="2 3" key="1">
    <citation type="submission" date="2020-07" db="EMBL/GenBank/DDBJ databases">
        <title>Sequencing the genomes of 1000 actinobacteria strains.</title>
        <authorList>
            <person name="Klenk H.-P."/>
        </authorList>
    </citation>
    <scope>NUCLEOTIDE SEQUENCE [LARGE SCALE GENOMIC DNA]</scope>
    <source>
        <strain evidence="2 3">DSM 17380</strain>
    </source>
</reference>
<keyword evidence="3" id="KW-1185">Reference proteome</keyword>
<evidence type="ECO:0000313" key="3">
    <source>
        <dbReference type="Proteomes" id="UP000586095"/>
    </source>
</evidence>
<keyword evidence="2" id="KW-0238">DNA-binding</keyword>
<gene>
    <name evidence="2" type="ORF">BJ960_003070</name>
</gene>
<dbReference type="Gene3D" id="1.10.10.10">
    <property type="entry name" value="Winged helix-like DNA-binding domain superfamily/Winged helix DNA-binding domain"/>
    <property type="match status" value="1"/>
</dbReference>
<feature type="domain" description="HTH marR-type" evidence="1">
    <location>
        <begin position="23"/>
        <end position="123"/>
    </location>
</feature>
<dbReference type="GO" id="GO:0003700">
    <property type="term" value="F:DNA-binding transcription factor activity"/>
    <property type="evidence" value="ECO:0007669"/>
    <property type="project" value="InterPro"/>
</dbReference>
<dbReference type="Proteomes" id="UP000586095">
    <property type="component" value="Unassembled WGS sequence"/>
</dbReference>
<dbReference type="RefSeq" id="WP_185987938.1">
    <property type="nucleotide sequence ID" value="NZ_BAAALZ010000006.1"/>
</dbReference>
<dbReference type="InterPro" id="IPR036390">
    <property type="entry name" value="WH_DNA-bd_sf"/>
</dbReference>
<sequence>MTERNVAGIEYEQMLLSRYTIAQHPSRARLDRSVYLLLSRIDGEGPMSIGELSAAFQLDASTLQRQTTGAVQAGLLERVLDPAGGLARKLALTPLGRERLAESKDQSVDALTRILADWSTTDVNTLAELLRRFNVSIEEYRDAHAGA</sequence>
<organism evidence="2 3">
    <name type="scientific">Leucobacter aridicollis</name>
    <dbReference type="NCBI Taxonomy" id="283878"/>
    <lineage>
        <taxon>Bacteria</taxon>
        <taxon>Bacillati</taxon>
        <taxon>Actinomycetota</taxon>
        <taxon>Actinomycetes</taxon>
        <taxon>Micrococcales</taxon>
        <taxon>Microbacteriaceae</taxon>
        <taxon>Leucobacter</taxon>
    </lineage>
</organism>
<evidence type="ECO:0000313" key="2">
    <source>
        <dbReference type="EMBL" id="NYD28267.1"/>
    </source>
</evidence>